<feature type="compositionally biased region" description="Basic residues" evidence="1">
    <location>
        <begin position="86"/>
        <end position="96"/>
    </location>
</feature>
<dbReference type="OrthoDB" id="1937173at2759"/>
<dbReference type="Proteomes" id="UP000326396">
    <property type="component" value="Linkage Group LG13"/>
</dbReference>
<keyword evidence="3" id="KW-1185">Reference proteome</keyword>
<dbReference type="AlphaFoldDB" id="A0A5N6PE32"/>
<dbReference type="EMBL" id="SZYD01000005">
    <property type="protein sequence ID" value="KAD6120375.1"/>
    <property type="molecule type" value="Genomic_DNA"/>
</dbReference>
<evidence type="ECO:0000256" key="1">
    <source>
        <dbReference type="SAM" id="MobiDB-lite"/>
    </source>
</evidence>
<evidence type="ECO:0000313" key="2">
    <source>
        <dbReference type="EMBL" id="KAD6120375.1"/>
    </source>
</evidence>
<feature type="region of interest" description="Disordered" evidence="1">
    <location>
        <begin position="33"/>
        <end position="52"/>
    </location>
</feature>
<protein>
    <submittedName>
        <fullName evidence="2">Uncharacterized protein</fullName>
    </submittedName>
</protein>
<proteinExistence type="predicted"/>
<comment type="caution">
    <text evidence="2">The sequence shown here is derived from an EMBL/GenBank/DDBJ whole genome shotgun (WGS) entry which is preliminary data.</text>
</comment>
<organism evidence="2 3">
    <name type="scientific">Mikania micrantha</name>
    <name type="common">bitter vine</name>
    <dbReference type="NCBI Taxonomy" id="192012"/>
    <lineage>
        <taxon>Eukaryota</taxon>
        <taxon>Viridiplantae</taxon>
        <taxon>Streptophyta</taxon>
        <taxon>Embryophyta</taxon>
        <taxon>Tracheophyta</taxon>
        <taxon>Spermatophyta</taxon>
        <taxon>Magnoliopsida</taxon>
        <taxon>eudicotyledons</taxon>
        <taxon>Gunneridae</taxon>
        <taxon>Pentapetalae</taxon>
        <taxon>asterids</taxon>
        <taxon>campanulids</taxon>
        <taxon>Asterales</taxon>
        <taxon>Asteraceae</taxon>
        <taxon>Asteroideae</taxon>
        <taxon>Heliantheae alliance</taxon>
        <taxon>Eupatorieae</taxon>
        <taxon>Mikania</taxon>
    </lineage>
</organism>
<feature type="region of interest" description="Disordered" evidence="1">
    <location>
        <begin position="59"/>
        <end position="78"/>
    </location>
</feature>
<accession>A0A5N6PE32</accession>
<sequence>MSAHPTTMELAVTLSASLTDMMVAAGHFKKEAEAAKAGTSKKADKRPAKKQKVVRNFAATTQAPMLNQPPPLQIRKPYTGTAPLQKAKKVAGKARVRTTYPKHNMITTPGPGPGPDP</sequence>
<name>A0A5N6PE32_9ASTR</name>
<gene>
    <name evidence="2" type="ORF">E3N88_11646</name>
</gene>
<feature type="region of interest" description="Disordered" evidence="1">
    <location>
        <begin position="84"/>
        <end position="117"/>
    </location>
</feature>
<evidence type="ECO:0000313" key="3">
    <source>
        <dbReference type="Proteomes" id="UP000326396"/>
    </source>
</evidence>
<reference evidence="2 3" key="1">
    <citation type="submission" date="2019-05" db="EMBL/GenBank/DDBJ databases">
        <title>Mikania micrantha, genome provides insights into the molecular mechanism of rapid growth.</title>
        <authorList>
            <person name="Liu B."/>
        </authorList>
    </citation>
    <scope>NUCLEOTIDE SEQUENCE [LARGE SCALE GENOMIC DNA]</scope>
    <source>
        <strain evidence="2">NLD-2019</strain>
        <tissue evidence="2">Leaf</tissue>
    </source>
</reference>